<dbReference type="SUPFAM" id="SSF48371">
    <property type="entry name" value="ARM repeat"/>
    <property type="match status" value="3"/>
</dbReference>
<evidence type="ECO:0000256" key="7">
    <source>
        <dbReference type="ARBA" id="ARBA00023042"/>
    </source>
</evidence>
<dbReference type="GO" id="GO:0006370">
    <property type="term" value="P:7-methylguanosine mRNA capping"/>
    <property type="evidence" value="ECO:0007669"/>
    <property type="project" value="UniProtKB-KW"/>
</dbReference>
<keyword evidence="15" id="KW-1185">Reference proteome</keyword>
<gene>
    <name evidence="14" type="ORF">LAQU0_S07e01992g</name>
</gene>
<dbReference type="AlphaFoldDB" id="A0A0P1KSE0"/>
<evidence type="ECO:0000313" key="14">
    <source>
        <dbReference type="EMBL" id="CUS22870.1"/>
    </source>
</evidence>
<evidence type="ECO:0000259" key="13">
    <source>
        <dbReference type="SMART" id="SM00543"/>
    </source>
</evidence>
<dbReference type="GO" id="GO:0005634">
    <property type="term" value="C:nucleus"/>
    <property type="evidence" value="ECO:0007669"/>
    <property type="project" value="UniProtKB-SubCell"/>
</dbReference>
<dbReference type="Proteomes" id="UP000236544">
    <property type="component" value="Unassembled WGS sequence"/>
</dbReference>
<keyword evidence="5" id="KW-0509">mRNA transport</keyword>
<dbReference type="InterPro" id="IPR015172">
    <property type="entry name" value="MIF4G-like_typ-1"/>
</dbReference>
<evidence type="ECO:0000313" key="15">
    <source>
        <dbReference type="Proteomes" id="UP000236544"/>
    </source>
</evidence>
<keyword evidence="8" id="KW-0508">mRNA splicing</keyword>
<dbReference type="Pfam" id="PF02854">
    <property type="entry name" value="MIF4G"/>
    <property type="match status" value="1"/>
</dbReference>
<dbReference type="InterPro" id="IPR003890">
    <property type="entry name" value="MIF4G-like_typ-3"/>
</dbReference>
<keyword evidence="4" id="KW-0507">mRNA processing</keyword>
<keyword evidence="3" id="KW-0813">Transport</keyword>
<dbReference type="GO" id="GO:0000339">
    <property type="term" value="F:RNA cap binding"/>
    <property type="evidence" value="ECO:0007669"/>
    <property type="project" value="InterPro"/>
</dbReference>
<protein>
    <recommendedName>
        <fullName evidence="11">Nuclear cap-binding protein complex subunit 1</fullName>
    </recommendedName>
    <alternativeName>
        <fullName evidence="10">80 kDa nuclear cap-binding protein</fullName>
    </alternativeName>
</protein>
<dbReference type="Pfam" id="PF09090">
    <property type="entry name" value="MIF4G_like_2"/>
    <property type="match status" value="1"/>
</dbReference>
<evidence type="ECO:0000256" key="4">
    <source>
        <dbReference type="ARBA" id="ARBA00022664"/>
    </source>
</evidence>
<proteinExistence type="inferred from homology"/>
<dbReference type="GO" id="GO:0003729">
    <property type="term" value="F:mRNA binding"/>
    <property type="evidence" value="ECO:0007669"/>
    <property type="project" value="TreeGrafter"/>
</dbReference>
<keyword evidence="9" id="KW-0539">Nucleus</keyword>
<dbReference type="SMART" id="SM00543">
    <property type="entry name" value="MIF4G"/>
    <property type="match status" value="1"/>
</dbReference>
<reference evidence="15" key="1">
    <citation type="submission" date="2015-10" db="EMBL/GenBank/DDBJ databases">
        <authorList>
            <person name="Devillers H."/>
        </authorList>
    </citation>
    <scope>NUCLEOTIDE SEQUENCE [LARGE SCALE GENOMIC DNA]</scope>
</reference>
<dbReference type="InterPro" id="IPR015174">
    <property type="entry name" value="MIF4G-like_typ-2"/>
</dbReference>
<feature type="domain" description="MIF4G" evidence="13">
    <location>
        <begin position="36"/>
        <end position="270"/>
    </location>
</feature>
<dbReference type="GO" id="GO:0008380">
    <property type="term" value="P:RNA splicing"/>
    <property type="evidence" value="ECO:0007669"/>
    <property type="project" value="UniProtKB-KW"/>
</dbReference>
<sequence>MSGVKRRRNFDDDDGYRDFRPRMPKRQRVPPVVQLCKEMMPDIRTLGETVKAFEEDIKFLSEAIVNEFGNEEYFRDALLKTLYAVVVEQPHKQPAIALLVMVVNASNPVAGKSILNHFFCKLQQWCDNSIDDSLQITSNETGPWNKVKLLLRFLSLLSPMILEDELLLLYKKLFELSIDLNNSESEKRNPLSEAIYSNTLLNIPYLFFFRRDNEPLRQKVSELISEVEVGYAIKKTDLSLVQEYNKNFPYEPIQWVQAVLPNVKRVLANDMQQLAELFPDYSHLLKEQIGDQGFNDPLTLPSAEQLKLFSGLDRGLGSVDGMWRVPRYSFRVYLANEIGEFETVVPFTTYAGMLFEDIVIDIVESLEFNRKEVAKQVITLDLFFKPGIFTEPGQPIAQLVALHEENPIITTYKIEDLAIEKILSMIFKLPNVSHPSAYFYTLLVEICQNSPKAIAPVFGRAFRFFYNNLDALDFELKLRYLDWFSIQMSNFNFSWKWNEWEGDALRFGGTFFNPKVTFMKNLIKKELRLTSSKSDVEDSLTDVFKPFTDSSFIPGQDLHDYYQSFFKDFEITGEQIKDNSLFFTEGSLPFADLVQQIVNYFHKQPLDRNISELVSILEKMKADHEAIVVDFNRLAVTILVQVLVFSGNRSISHANKYIGDARTELLEIFGKIEASQEQKERWIVEAIIRYWNCNSQNGYLIADTCKNFDLISSRSILDFSFLDDKNRNWGLVDATSIESTFRVLTELSSRRDTSVETFIFVFERLVEIACSIVENLGLPVDSDLSEPVANPDEMQDEPIDLQKLDFFWKYEGCMGFVKSVLRKYADEYASALEKLDSIINVRVAHQQTKRTLQDWCKELSEL</sequence>
<dbReference type="GO" id="GO:0005846">
    <property type="term" value="C:nuclear cap binding complex"/>
    <property type="evidence" value="ECO:0007669"/>
    <property type="project" value="InterPro"/>
</dbReference>
<dbReference type="EMBL" id="LN890573">
    <property type="protein sequence ID" value="CUS22870.1"/>
    <property type="molecule type" value="Genomic_DNA"/>
</dbReference>
<dbReference type="PANTHER" id="PTHR12412">
    <property type="entry name" value="CAP BINDING PROTEIN"/>
    <property type="match status" value="1"/>
</dbReference>
<dbReference type="InterPro" id="IPR016024">
    <property type="entry name" value="ARM-type_fold"/>
</dbReference>
<dbReference type="OrthoDB" id="10252707at2759"/>
<comment type="subcellular location">
    <subcellularLocation>
        <location evidence="1">Nucleus</location>
    </subcellularLocation>
</comment>
<evidence type="ECO:0000256" key="2">
    <source>
        <dbReference type="ARBA" id="ARBA00007413"/>
    </source>
</evidence>
<keyword evidence="7" id="KW-0506">mRNA capping</keyword>
<name>A0A0P1KSE0_9SACH</name>
<evidence type="ECO:0000256" key="6">
    <source>
        <dbReference type="ARBA" id="ARBA00022884"/>
    </source>
</evidence>
<evidence type="ECO:0000256" key="12">
    <source>
        <dbReference type="SAM" id="MobiDB-lite"/>
    </source>
</evidence>
<evidence type="ECO:0000256" key="5">
    <source>
        <dbReference type="ARBA" id="ARBA00022816"/>
    </source>
</evidence>
<evidence type="ECO:0000256" key="1">
    <source>
        <dbReference type="ARBA" id="ARBA00004123"/>
    </source>
</evidence>
<feature type="region of interest" description="Disordered" evidence="12">
    <location>
        <begin position="1"/>
        <end position="23"/>
    </location>
</feature>
<dbReference type="Pfam" id="PF09088">
    <property type="entry name" value="MIF4G_like"/>
    <property type="match status" value="1"/>
</dbReference>
<dbReference type="Gene3D" id="1.25.40.180">
    <property type="match status" value="3"/>
</dbReference>
<dbReference type="InterPro" id="IPR027159">
    <property type="entry name" value="CBP80"/>
</dbReference>
<evidence type="ECO:0000256" key="8">
    <source>
        <dbReference type="ARBA" id="ARBA00023187"/>
    </source>
</evidence>
<evidence type="ECO:0000256" key="10">
    <source>
        <dbReference type="ARBA" id="ARBA00030965"/>
    </source>
</evidence>
<keyword evidence="6" id="KW-0694">RNA-binding</keyword>
<evidence type="ECO:0000256" key="11">
    <source>
        <dbReference type="ARBA" id="ARBA00074671"/>
    </source>
</evidence>
<dbReference type="PANTHER" id="PTHR12412:SF2">
    <property type="entry name" value="NUCLEAR CAP-BINDING PROTEIN SUBUNIT 1"/>
    <property type="match status" value="1"/>
</dbReference>
<dbReference type="GO" id="GO:0000184">
    <property type="term" value="P:nuclear-transcribed mRNA catabolic process, nonsense-mediated decay"/>
    <property type="evidence" value="ECO:0007669"/>
    <property type="project" value="TreeGrafter"/>
</dbReference>
<comment type="similarity">
    <text evidence="2">Belongs to the NCBP1 family.</text>
</comment>
<evidence type="ECO:0000256" key="3">
    <source>
        <dbReference type="ARBA" id="ARBA00022448"/>
    </source>
</evidence>
<dbReference type="FunFam" id="1.25.40.180:FF:000056">
    <property type="entry name" value="Sto1p"/>
    <property type="match status" value="1"/>
</dbReference>
<evidence type="ECO:0000256" key="9">
    <source>
        <dbReference type="ARBA" id="ARBA00023242"/>
    </source>
</evidence>
<organism evidence="14 15">
    <name type="scientific">Lachancea quebecensis</name>
    <dbReference type="NCBI Taxonomy" id="1654605"/>
    <lineage>
        <taxon>Eukaryota</taxon>
        <taxon>Fungi</taxon>
        <taxon>Dikarya</taxon>
        <taxon>Ascomycota</taxon>
        <taxon>Saccharomycotina</taxon>
        <taxon>Saccharomycetes</taxon>
        <taxon>Saccharomycetales</taxon>
        <taxon>Saccharomycetaceae</taxon>
        <taxon>Lachancea</taxon>
    </lineage>
</organism>
<accession>A0A0P1KSE0</accession>
<dbReference type="GO" id="GO:0006406">
    <property type="term" value="P:mRNA export from nucleus"/>
    <property type="evidence" value="ECO:0007669"/>
    <property type="project" value="InterPro"/>
</dbReference>